<evidence type="ECO:0000256" key="1">
    <source>
        <dbReference type="ARBA" id="ARBA00023015"/>
    </source>
</evidence>
<evidence type="ECO:0000256" key="2">
    <source>
        <dbReference type="ARBA" id="ARBA00023125"/>
    </source>
</evidence>
<gene>
    <name evidence="6" type="ORF">FR943_06135</name>
</gene>
<evidence type="ECO:0000256" key="4">
    <source>
        <dbReference type="PROSITE-ProRule" id="PRU00335"/>
    </source>
</evidence>
<comment type="caution">
    <text evidence="6">The sequence shown here is derived from an EMBL/GenBank/DDBJ whole genome shotgun (WGS) entry which is preliminary data.</text>
</comment>
<proteinExistence type="predicted"/>
<evidence type="ECO:0000259" key="5">
    <source>
        <dbReference type="PROSITE" id="PS50977"/>
    </source>
</evidence>
<dbReference type="PANTHER" id="PTHR30055">
    <property type="entry name" value="HTH-TYPE TRANSCRIPTIONAL REGULATOR RUTR"/>
    <property type="match status" value="1"/>
</dbReference>
<dbReference type="PROSITE" id="PS50977">
    <property type="entry name" value="HTH_TETR_2"/>
    <property type="match status" value="1"/>
</dbReference>
<dbReference type="EMBL" id="VOMB01000009">
    <property type="protein sequence ID" value="MBU9763420.1"/>
    <property type="molecule type" value="Genomic_DNA"/>
</dbReference>
<dbReference type="Proteomes" id="UP000812982">
    <property type="component" value="Unassembled WGS sequence"/>
</dbReference>
<feature type="domain" description="HTH tetR-type" evidence="5">
    <location>
        <begin position="17"/>
        <end position="77"/>
    </location>
</feature>
<evidence type="ECO:0000313" key="7">
    <source>
        <dbReference type="Proteomes" id="UP000812982"/>
    </source>
</evidence>
<sequence length="199" mass="21550">MGSSTAVGGDGRAATENDSRLRILVATAEVLERRGVTKLSMSEVAVQAGISRMTLYRFFPSKEHLINEYTNWETDRLEAGLAMATAGLRGVDRVDATLKFLVDYQTSYSGLRMIDIEPGHVIARMSALMPTLKSRLAAILSGDDAELAAGAVMRIIVSHYVVSGDDADEFLAQLRHAAGLRPSDAPVRRSGRVSRPRSS</sequence>
<dbReference type="PANTHER" id="PTHR30055:SF234">
    <property type="entry name" value="HTH-TYPE TRANSCRIPTIONAL REGULATOR BETI"/>
    <property type="match status" value="1"/>
</dbReference>
<name>A0ABS6KIN6_9MYCO</name>
<keyword evidence="7" id="KW-1185">Reference proteome</keyword>
<keyword evidence="1" id="KW-0805">Transcription regulation</keyword>
<dbReference type="InterPro" id="IPR001647">
    <property type="entry name" value="HTH_TetR"/>
</dbReference>
<accession>A0ABS6KIN6</accession>
<dbReference type="InterPro" id="IPR050109">
    <property type="entry name" value="HTH-type_TetR-like_transc_reg"/>
</dbReference>
<keyword evidence="2 4" id="KW-0238">DNA-binding</keyword>
<organism evidence="6 7">
    <name type="scientific">[Mycobacterium] fortunisiensis</name>
    <dbReference type="NCBI Taxonomy" id="2600579"/>
    <lineage>
        <taxon>Bacteria</taxon>
        <taxon>Bacillati</taxon>
        <taxon>Actinomycetota</taxon>
        <taxon>Actinomycetes</taxon>
        <taxon>Mycobacteriales</taxon>
        <taxon>Mycobacteriaceae</taxon>
        <taxon>Mycolicibacterium</taxon>
    </lineage>
</organism>
<protein>
    <submittedName>
        <fullName evidence="6">TetR/AcrR family transcriptional regulator</fullName>
    </submittedName>
</protein>
<evidence type="ECO:0000256" key="3">
    <source>
        <dbReference type="ARBA" id="ARBA00023163"/>
    </source>
</evidence>
<keyword evidence="3" id="KW-0804">Transcription</keyword>
<dbReference type="Pfam" id="PF00440">
    <property type="entry name" value="TetR_N"/>
    <property type="match status" value="1"/>
</dbReference>
<reference evidence="6 7" key="1">
    <citation type="journal article" date="2021" name="Sci. Rep.">
        <title>Phenotypic and genomic hallmarks of a novel, potentially pathogenic rapidly growing Mycobacterium species related to the Mycobacterium fortuitum complex.</title>
        <authorList>
            <person name="Gharbi R."/>
            <person name="Khanna V."/>
            <person name="Frigui W."/>
            <person name="Mhenni B."/>
            <person name="Brosch R."/>
            <person name="Mardassi H."/>
        </authorList>
    </citation>
    <scope>NUCLEOTIDE SEQUENCE [LARGE SCALE GENOMIC DNA]</scope>
    <source>
        <strain evidence="6 7">TNTM28</strain>
    </source>
</reference>
<feature type="DNA-binding region" description="H-T-H motif" evidence="4">
    <location>
        <begin position="40"/>
        <end position="59"/>
    </location>
</feature>
<evidence type="ECO:0000313" key="6">
    <source>
        <dbReference type="EMBL" id="MBU9763420.1"/>
    </source>
</evidence>
<dbReference type="RefSeq" id="WP_217155459.1">
    <property type="nucleotide sequence ID" value="NZ_VOMB01000009.1"/>
</dbReference>